<feature type="non-terminal residue" evidence="1">
    <location>
        <position position="1"/>
    </location>
</feature>
<organism evidence="1">
    <name type="scientific">marine sediment metagenome</name>
    <dbReference type="NCBI Taxonomy" id="412755"/>
    <lineage>
        <taxon>unclassified sequences</taxon>
        <taxon>metagenomes</taxon>
        <taxon>ecological metagenomes</taxon>
    </lineage>
</organism>
<evidence type="ECO:0000313" key="1">
    <source>
        <dbReference type="EMBL" id="KKL28899.1"/>
    </source>
</evidence>
<proteinExistence type="predicted"/>
<gene>
    <name evidence="1" type="ORF">LCGC14_2370500</name>
</gene>
<name>A0A0F9C3V3_9ZZZZ</name>
<reference evidence="1" key="1">
    <citation type="journal article" date="2015" name="Nature">
        <title>Complex archaea that bridge the gap between prokaryotes and eukaryotes.</title>
        <authorList>
            <person name="Spang A."/>
            <person name="Saw J.H."/>
            <person name="Jorgensen S.L."/>
            <person name="Zaremba-Niedzwiedzka K."/>
            <person name="Martijn J."/>
            <person name="Lind A.E."/>
            <person name="van Eijk R."/>
            <person name="Schleper C."/>
            <person name="Guy L."/>
            <person name="Ettema T.J."/>
        </authorList>
    </citation>
    <scope>NUCLEOTIDE SEQUENCE</scope>
</reference>
<accession>A0A0F9C3V3</accession>
<protein>
    <submittedName>
        <fullName evidence="1">Uncharacterized protein</fullName>
    </submittedName>
</protein>
<dbReference type="AlphaFoldDB" id="A0A0F9C3V3"/>
<dbReference type="EMBL" id="LAZR01034931">
    <property type="protein sequence ID" value="KKL28899.1"/>
    <property type="molecule type" value="Genomic_DNA"/>
</dbReference>
<sequence length="33" mass="3709">EFPLDDLIKLNILITALEKLSAVVVVYTNIIHT</sequence>
<comment type="caution">
    <text evidence="1">The sequence shown here is derived from an EMBL/GenBank/DDBJ whole genome shotgun (WGS) entry which is preliminary data.</text>
</comment>